<dbReference type="KEGG" id="nwr:E3U44_08350"/>
<dbReference type="InterPro" id="IPR039498">
    <property type="entry name" value="NTP_transf_5"/>
</dbReference>
<dbReference type="Pfam" id="PF14907">
    <property type="entry name" value="NTP_transf_5"/>
    <property type="match status" value="1"/>
</dbReference>
<dbReference type="AlphaFoldDB" id="A0A4P7C158"/>
<keyword evidence="2" id="KW-1185">Reference proteome</keyword>
<evidence type="ECO:0000313" key="2">
    <source>
        <dbReference type="Proteomes" id="UP000294325"/>
    </source>
</evidence>
<evidence type="ECO:0008006" key="3">
    <source>
        <dbReference type="Google" id="ProtNLM"/>
    </source>
</evidence>
<gene>
    <name evidence="1" type="ORF">E3U44_08350</name>
</gene>
<proteinExistence type="predicted"/>
<accession>A0A4P7C158</accession>
<sequence>MLVKQPLSGAEQLLLKALCQPESLFALQVGEWDLLLRVARQARLLASLGEQIEQRALLDQLPFKVAEHMTAARALANQRQRQVLWEINRLQRALTDIHIPCVLLKGGAYLLAKLPVARGRLLADVDLLVPKTNLKTVELTLKRGGWEAAKVDDYDQQYYRRWMHELPPMRHRDRQVEVDIHHTILPVTSRLHPNPDLLLDAAQSIEGTPFKVLAPVDMVLHSATHLFYDSELDGQLRDLVDLDGLLRHFGREFSFWESLVPRAIQLELQRPLFYALRYTRHLLETPVPADVIREIENEKPSVLVSLVMDKLVPRALFPEHPDHPRWSTGVACWLLYVRSHYLRMPMHLLMPHLARKAIGRAQNKYLHHLKTN</sequence>
<dbReference type="RefSeq" id="WP_134357713.1">
    <property type="nucleotide sequence ID" value="NZ_CP038033.1"/>
</dbReference>
<organism evidence="1 2">
    <name type="scientific">Nitrosococcus wardiae</name>
    <dbReference type="NCBI Taxonomy" id="1814290"/>
    <lineage>
        <taxon>Bacteria</taxon>
        <taxon>Pseudomonadati</taxon>
        <taxon>Pseudomonadota</taxon>
        <taxon>Gammaproteobacteria</taxon>
        <taxon>Chromatiales</taxon>
        <taxon>Chromatiaceae</taxon>
        <taxon>Nitrosococcus</taxon>
    </lineage>
</organism>
<protein>
    <recommendedName>
        <fullName evidence="3">Nucleotidyltransferase family protein</fullName>
    </recommendedName>
</protein>
<dbReference type="EMBL" id="CP038033">
    <property type="protein sequence ID" value="QBQ54516.1"/>
    <property type="molecule type" value="Genomic_DNA"/>
</dbReference>
<name>A0A4P7C158_9GAMM</name>
<dbReference type="OrthoDB" id="5497963at2"/>
<evidence type="ECO:0000313" key="1">
    <source>
        <dbReference type="EMBL" id="QBQ54516.1"/>
    </source>
</evidence>
<dbReference type="Proteomes" id="UP000294325">
    <property type="component" value="Chromosome"/>
</dbReference>
<reference evidence="1 2" key="1">
    <citation type="submission" date="2019-03" db="EMBL/GenBank/DDBJ databases">
        <title>The genome sequence of Nitrosococcus wardiae strain D1FHST reveals the archetypal metabolic capacity of ammonia-oxidizing Gammaproteobacteria.</title>
        <authorList>
            <person name="Wang L."/>
            <person name="Lim C.K."/>
            <person name="Hanson T.E."/>
            <person name="Dang H."/>
            <person name="Klotz M.G."/>
        </authorList>
    </citation>
    <scope>NUCLEOTIDE SEQUENCE [LARGE SCALE GENOMIC DNA]</scope>
    <source>
        <strain evidence="1 2">D1FHS</strain>
    </source>
</reference>